<evidence type="ECO:0000313" key="1">
    <source>
        <dbReference type="EMBL" id="ORD92864.1"/>
    </source>
</evidence>
<dbReference type="AlphaFoldDB" id="A0A1X0Q5G8"/>
<dbReference type="Proteomes" id="UP000192356">
    <property type="component" value="Unassembled WGS sequence"/>
</dbReference>
<gene>
    <name evidence="1" type="ORF">HERIO_2650</name>
</gene>
<dbReference type="EMBL" id="LVKB01001170">
    <property type="protein sequence ID" value="ORD92864.1"/>
    <property type="molecule type" value="Genomic_DNA"/>
</dbReference>
<dbReference type="OrthoDB" id="3439159at2759"/>
<name>A0A1X0Q5G8_9MICR</name>
<organism evidence="1 2">
    <name type="scientific">Hepatospora eriocheir</name>
    <dbReference type="NCBI Taxonomy" id="1081669"/>
    <lineage>
        <taxon>Eukaryota</taxon>
        <taxon>Fungi</taxon>
        <taxon>Fungi incertae sedis</taxon>
        <taxon>Microsporidia</taxon>
        <taxon>Hepatosporidae</taxon>
        <taxon>Hepatospora</taxon>
    </lineage>
</organism>
<sequence>MKVMKVKIYIRNNIFKGMFDTGLRVSLIKYDVALECELDVEETDIKSKLVAVNENGIKVKDMLMWI</sequence>
<reference evidence="1 2" key="1">
    <citation type="journal article" date="2017" name="Environ. Microbiol.">
        <title>Decay of the glycolytic pathway and adaptation to intranuclear parasitism within Enterocytozoonidae microsporidia.</title>
        <authorList>
            <person name="Wiredu Boakye D."/>
            <person name="Jaroenlak P."/>
            <person name="Prachumwat A."/>
            <person name="Williams T.A."/>
            <person name="Bateman K.S."/>
            <person name="Itsathitphaisarn O."/>
            <person name="Sritunyalucksana K."/>
            <person name="Paszkiewicz K.H."/>
            <person name="Moore K.A."/>
            <person name="Stentiford G.D."/>
            <person name="Williams B.A."/>
        </authorList>
    </citation>
    <scope>NUCLEOTIDE SEQUENCE [LARGE SCALE GENOMIC DNA]</scope>
    <source>
        <strain evidence="1 2">GB1</strain>
    </source>
</reference>
<keyword evidence="2" id="KW-1185">Reference proteome</keyword>
<dbReference type="VEuPathDB" id="MicrosporidiaDB:A0H76_1872"/>
<evidence type="ECO:0000313" key="2">
    <source>
        <dbReference type="Proteomes" id="UP000192356"/>
    </source>
</evidence>
<protein>
    <submittedName>
        <fullName evidence="1">Uncharacterized protein</fullName>
    </submittedName>
</protein>
<accession>A0A1X0Q5G8</accession>
<proteinExistence type="predicted"/>
<dbReference type="VEuPathDB" id="MicrosporidiaDB:HERIO_2650"/>
<comment type="caution">
    <text evidence="1">The sequence shown here is derived from an EMBL/GenBank/DDBJ whole genome shotgun (WGS) entry which is preliminary data.</text>
</comment>